<feature type="domain" description="Outer membrane protein beta-barrel" evidence="2">
    <location>
        <begin position="29"/>
        <end position="213"/>
    </location>
</feature>
<accession>A0A9E2KEV8</accession>
<dbReference type="Proteomes" id="UP000824236">
    <property type="component" value="Unassembled WGS sequence"/>
</dbReference>
<gene>
    <name evidence="3" type="ORF">H9791_01755</name>
</gene>
<evidence type="ECO:0000313" key="3">
    <source>
        <dbReference type="EMBL" id="MBU3813222.1"/>
    </source>
</evidence>
<reference evidence="3" key="1">
    <citation type="journal article" date="2021" name="PeerJ">
        <title>Extensive microbial diversity within the chicken gut microbiome revealed by metagenomics and culture.</title>
        <authorList>
            <person name="Gilroy R."/>
            <person name="Ravi A."/>
            <person name="Getino M."/>
            <person name="Pursley I."/>
            <person name="Horton D.L."/>
            <person name="Alikhan N.F."/>
            <person name="Baker D."/>
            <person name="Gharbi K."/>
            <person name="Hall N."/>
            <person name="Watson M."/>
            <person name="Adriaenssens E.M."/>
            <person name="Foster-Nyarko E."/>
            <person name="Jarju S."/>
            <person name="Secka A."/>
            <person name="Antonio M."/>
            <person name="Oren A."/>
            <person name="Chaudhuri R.R."/>
            <person name="La Ragione R."/>
            <person name="Hildebrand F."/>
            <person name="Pallen M.J."/>
        </authorList>
    </citation>
    <scope>NUCLEOTIDE SEQUENCE</scope>
    <source>
        <strain evidence="3">B3-3758</strain>
    </source>
</reference>
<dbReference type="InterPro" id="IPR025665">
    <property type="entry name" value="Beta-barrel_OMP_2"/>
</dbReference>
<keyword evidence="1" id="KW-0732">Signal</keyword>
<dbReference type="Pfam" id="PF13568">
    <property type="entry name" value="OMP_b-brl_2"/>
    <property type="match status" value="1"/>
</dbReference>
<dbReference type="EMBL" id="JAHLFO010000016">
    <property type="protein sequence ID" value="MBU3813222.1"/>
    <property type="molecule type" value="Genomic_DNA"/>
</dbReference>
<evidence type="ECO:0000256" key="1">
    <source>
        <dbReference type="SAM" id="SignalP"/>
    </source>
</evidence>
<feature type="chain" id="PRO_5038550744" evidence="1">
    <location>
        <begin position="23"/>
        <end position="239"/>
    </location>
</feature>
<reference evidence="3" key="2">
    <citation type="submission" date="2021-04" db="EMBL/GenBank/DDBJ databases">
        <authorList>
            <person name="Gilroy R."/>
        </authorList>
    </citation>
    <scope>NUCLEOTIDE SEQUENCE</scope>
    <source>
        <strain evidence="3">B3-3758</strain>
    </source>
</reference>
<name>A0A9E2KEV8_9BACE</name>
<organism evidence="3 4">
    <name type="scientific">Candidatus Bacteroides intestinipullorum</name>
    <dbReference type="NCBI Taxonomy" id="2838471"/>
    <lineage>
        <taxon>Bacteria</taxon>
        <taxon>Pseudomonadati</taxon>
        <taxon>Bacteroidota</taxon>
        <taxon>Bacteroidia</taxon>
        <taxon>Bacteroidales</taxon>
        <taxon>Bacteroidaceae</taxon>
        <taxon>Bacteroides</taxon>
    </lineage>
</organism>
<sequence>MRITALLLGLLLMGGFPVLLHAQQAEQQPASTGADAVTINWGAKAGFTAALSLVSDFSIGGAPIKEVQNGYKVGSLASVFMRVNIGRHFLQPEVSYNVNHCDISFYKPQAEDQPLGSGINEEAAISSKIRSFDVPVLYGYNFIKQGSYQMAVFAGPKLRLLLNRKSDIIFYNFDEDDLREELHRFSLSFTLGLSVAISPIFFDFRYDIGMLNLTKHLSSGDVNYRRRDNVLSFSLGIFF</sequence>
<dbReference type="AlphaFoldDB" id="A0A9E2KEV8"/>
<feature type="signal peptide" evidence="1">
    <location>
        <begin position="1"/>
        <end position="22"/>
    </location>
</feature>
<proteinExistence type="predicted"/>
<evidence type="ECO:0000259" key="2">
    <source>
        <dbReference type="Pfam" id="PF13568"/>
    </source>
</evidence>
<evidence type="ECO:0000313" key="4">
    <source>
        <dbReference type="Proteomes" id="UP000824236"/>
    </source>
</evidence>
<protein>
    <submittedName>
        <fullName evidence="3">PorT family protein</fullName>
    </submittedName>
</protein>
<comment type="caution">
    <text evidence="3">The sequence shown here is derived from an EMBL/GenBank/DDBJ whole genome shotgun (WGS) entry which is preliminary data.</text>
</comment>